<dbReference type="AlphaFoldDB" id="M5AFZ7"/>
<name>M5AFZ7_LEVBR</name>
<gene>
    <name evidence="1" type="ORF">LVISKB_2119</name>
</gene>
<accession>M5AFZ7</accession>
<reference evidence="1 2" key="1">
    <citation type="journal article" date="2013" name="PLoS ONE">
        <title>Genomic Analysis by Deep Sequencing of the Probiotic Lactobacillus brevis KB290 Harboring Nine Plasmids Reveals Genomic Stability.</title>
        <authorList>
            <person name="Fukao M."/>
            <person name="Oshima K."/>
            <person name="Morita H."/>
            <person name="Toh H."/>
            <person name="Suda W."/>
            <person name="Kim S.W."/>
            <person name="Suzuki S."/>
            <person name="Yakabe T."/>
            <person name="Hattori M."/>
            <person name="Yajima N."/>
        </authorList>
    </citation>
    <scope>NUCLEOTIDE SEQUENCE [LARGE SCALE GENOMIC DNA]</scope>
    <source>
        <strain evidence="1 2">KB290</strain>
    </source>
</reference>
<dbReference type="HOGENOM" id="CLU_2302248_0_0_9"/>
<dbReference type="PATRIC" id="fig|1001583.3.peg.2100"/>
<organism evidence="1 2">
    <name type="scientific">Levilactobacillus brevis KB290</name>
    <dbReference type="NCBI Taxonomy" id="1001583"/>
    <lineage>
        <taxon>Bacteria</taxon>
        <taxon>Bacillati</taxon>
        <taxon>Bacillota</taxon>
        <taxon>Bacilli</taxon>
        <taxon>Lactobacillales</taxon>
        <taxon>Lactobacillaceae</taxon>
        <taxon>Levilactobacillus</taxon>
    </lineage>
</organism>
<proteinExistence type="predicted"/>
<dbReference type="KEGG" id="lbk:LVISKB_2119"/>
<sequence>MWLHFITKWRPKTMNFDLDDVRVTVLETKSMEFAVAEMLDVLSDVVGDYRQGKIDMKGVGYEAERLFDSMNWLSIMTRDNLQQVDDQIGQLLDADAHRSR</sequence>
<evidence type="ECO:0000313" key="1">
    <source>
        <dbReference type="EMBL" id="BAN07754.1"/>
    </source>
</evidence>
<evidence type="ECO:0000313" key="2">
    <source>
        <dbReference type="Proteomes" id="UP000012042"/>
    </source>
</evidence>
<protein>
    <submittedName>
        <fullName evidence="1">Uncharacterized protein</fullName>
    </submittedName>
</protein>
<dbReference type="EMBL" id="AP012167">
    <property type="protein sequence ID" value="BAN07754.1"/>
    <property type="molecule type" value="Genomic_DNA"/>
</dbReference>
<dbReference type="Proteomes" id="UP000012042">
    <property type="component" value="Chromosome"/>
</dbReference>